<evidence type="ECO:0000256" key="15">
    <source>
        <dbReference type="HAMAP-Rule" id="MF_01019"/>
    </source>
</evidence>
<dbReference type="GO" id="GO:0005524">
    <property type="term" value="F:ATP binding"/>
    <property type="evidence" value="ECO:0007669"/>
    <property type="project" value="UniProtKB-KW"/>
</dbReference>
<dbReference type="SUPFAM" id="SSF101386">
    <property type="entry name" value="all-alpha NTP pyrophosphatases"/>
    <property type="match status" value="1"/>
</dbReference>
<comment type="similarity">
    <text evidence="7 15">In the N-terminal section; belongs to the PRA-CH family.</text>
</comment>
<comment type="caution">
    <text evidence="17">The sequence shown here is derived from an EMBL/GenBank/DDBJ whole genome shotgun (WGS) entry which is preliminary data.</text>
</comment>
<dbReference type="AlphaFoldDB" id="A0A2K2FIQ4"/>
<evidence type="ECO:0000259" key="16">
    <source>
        <dbReference type="Pfam" id="PF01502"/>
    </source>
</evidence>
<comment type="subcellular location">
    <subcellularLocation>
        <location evidence="3 15">Cytoplasm</location>
    </subcellularLocation>
</comment>
<evidence type="ECO:0000256" key="5">
    <source>
        <dbReference type="ARBA" id="ARBA00005204"/>
    </source>
</evidence>
<dbReference type="Proteomes" id="UP000236151">
    <property type="component" value="Unassembled WGS sequence"/>
</dbReference>
<dbReference type="PANTHER" id="PTHR42945:SF1">
    <property type="entry name" value="HISTIDINE BIOSYNTHESIS BIFUNCTIONAL PROTEIN HIS7"/>
    <property type="match status" value="1"/>
</dbReference>
<keyword evidence="18" id="KW-1185">Reference proteome</keyword>
<dbReference type="CDD" id="cd11534">
    <property type="entry name" value="NTP-PPase_HisIE_like"/>
    <property type="match status" value="1"/>
</dbReference>
<dbReference type="InterPro" id="IPR026660">
    <property type="entry name" value="PRA-CH"/>
</dbReference>
<evidence type="ECO:0000313" key="18">
    <source>
        <dbReference type="Proteomes" id="UP000236151"/>
    </source>
</evidence>
<evidence type="ECO:0000256" key="14">
    <source>
        <dbReference type="ARBA" id="ARBA00023268"/>
    </source>
</evidence>
<reference evidence="17 18" key="1">
    <citation type="submission" date="2017-06" db="EMBL/GenBank/DDBJ databases">
        <title>Investigating the central metabolism of Clostridium thermosuccinogenes.</title>
        <authorList>
            <person name="Koendjbiharie J.G."/>
            <person name="van Kranenburg R."/>
        </authorList>
    </citation>
    <scope>NUCLEOTIDE SEQUENCE [LARGE SCALE GENOMIC DNA]</scope>
    <source>
        <strain evidence="17 18">DSM 5806</strain>
    </source>
</reference>
<dbReference type="InterPro" id="IPR023019">
    <property type="entry name" value="His_synth_HisIE"/>
</dbReference>
<dbReference type="OrthoDB" id="9795769at2"/>
<dbReference type="EMBL" id="NIOJ01000025">
    <property type="protein sequence ID" value="PNT98667.1"/>
    <property type="molecule type" value="Genomic_DNA"/>
</dbReference>
<dbReference type="Gene3D" id="3.10.20.810">
    <property type="entry name" value="Phosphoribosyl-AMP cyclohydrolase"/>
    <property type="match status" value="1"/>
</dbReference>
<dbReference type="HAMAP" id="MF_01019">
    <property type="entry name" value="HisIE"/>
    <property type="match status" value="1"/>
</dbReference>
<dbReference type="EC" id="3.6.1.31" evidence="15"/>
<evidence type="ECO:0000256" key="3">
    <source>
        <dbReference type="ARBA" id="ARBA00004496"/>
    </source>
</evidence>
<protein>
    <recommendedName>
        <fullName evidence="15">Histidine biosynthesis bifunctional protein HisIE</fullName>
    </recommendedName>
    <domain>
        <recommendedName>
            <fullName evidence="15">Phosphoribosyl-AMP cyclohydrolase</fullName>
            <shortName evidence="15">PRA-CH</shortName>
            <ecNumber evidence="15">3.5.4.19</ecNumber>
        </recommendedName>
    </domain>
    <domain>
        <recommendedName>
            <fullName evidence="15">Phosphoribosyl-ATP pyrophosphatase</fullName>
            <shortName evidence="15">PRA-PH</shortName>
            <ecNumber evidence="15">3.6.1.31</ecNumber>
        </recommendedName>
    </domain>
</protein>
<evidence type="ECO:0000256" key="8">
    <source>
        <dbReference type="ARBA" id="ARBA00022490"/>
    </source>
</evidence>
<gene>
    <name evidence="15" type="primary">hisI</name>
    <name evidence="15" type="synonym">hisIE</name>
    <name evidence="17" type="ORF">CDQ84_10510</name>
</gene>
<keyword evidence="11 15" id="KW-0378">Hydrolase</keyword>
<accession>A0A2K2FIQ4</accession>
<dbReference type="GO" id="GO:0005737">
    <property type="term" value="C:cytoplasm"/>
    <property type="evidence" value="ECO:0007669"/>
    <property type="project" value="UniProtKB-SubCell"/>
</dbReference>
<dbReference type="Gene3D" id="1.10.287.1080">
    <property type="entry name" value="MazG-like"/>
    <property type="match status" value="1"/>
</dbReference>
<comment type="similarity">
    <text evidence="6 15">In the C-terminal section; belongs to the PRA-PH family.</text>
</comment>
<dbReference type="EC" id="3.5.4.19" evidence="15"/>
<comment type="pathway">
    <text evidence="4 15">Amino-acid biosynthesis; L-histidine biosynthesis; L-histidine from 5-phospho-alpha-D-ribose 1-diphosphate: step 3/9.</text>
</comment>
<comment type="catalytic activity">
    <reaction evidence="1 15">
        <text>1-(5-phospho-beta-D-ribosyl)-5'-AMP + H2O = 1-(5-phospho-beta-D-ribosyl)-5-[(5-phospho-beta-D-ribosylamino)methylideneamino]imidazole-4-carboxamide</text>
        <dbReference type="Rhea" id="RHEA:20049"/>
        <dbReference type="ChEBI" id="CHEBI:15377"/>
        <dbReference type="ChEBI" id="CHEBI:58435"/>
        <dbReference type="ChEBI" id="CHEBI:59457"/>
        <dbReference type="EC" id="3.5.4.19"/>
    </reaction>
</comment>
<dbReference type="Pfam" id="PF01503">
    <property type="entry name" value="PRA-PH"/>
    <property type="match status" value="1"/>
</dbReference>
<dbReference type="GO" id="GO:0000105">
    <property type="term" value="P:L-histidine biosynthetic process"/>
    <property type="evidence" value="ECO:0007669"/>
    <property type="project" value="UniProtKB-UniRule"/>
</dbReference>
<evidence type="ECO:0000313" key="17">
    <source>
        <dbReference type="EMBL" id="PNT98667.1"/>
    </source>
</evidence>
<dbReference type="UniPathway" id="UPA00031">
    <property type="reaction ID" value="UER00007"/>
</dbReference>
<evidence type="ECO:0000256" key="9">
    <source>
        <dbReference type="ARBA" id="ARBA00022605"/>
    </source>
</evidence>
<keyword evidence="13 15" id="KW-0368">Histidine biosynthesis</keyword>
<evidence type="ECO:0000256" key="13">
    <source>
        <dbReference type="ARBA" id="ARBA00023102"/>
    </source>
</evidence>
<evidence type="ECO:0000256" key="2">
    <source>
        <dbReference type="ARBA" id="ARBA00001460"/>
    </source>
</evidence>
<dbReference type="InterPro" id="IPR008179">
    <property type="entry name" value="HisE"/>
</dbReference>
<dbReference type="NCBIfam" id="NF002747">
    <property type="entry name" value="PRK02759.1"/>
    <property type="match status" value="1"/>
</dbReference>
<evidence type="ECO:0000256" key="4">
    <source>
        <dbReference type="ARBA" id="ARBA00005169"/>
    </source>
</evidence>
<keyword evidence="10 15" id="KW-0547">Nucleotide-binding</keyword>
<dbReference type="GO" id="GO:0004636">
    <property type="term" value="F:phosphoribosyl-ATP diphosphatase activity"/>
    <property type="evidence" value="ECO:0007669"/>
    <property type="project" value="UniProtKB-UniRule"/>
</dbReference>
<keyword evidence="12 15" id="KW-0067">ATP-binding</keyword>
<evidence type="ECO:0000256" key="10">
    <source>
        <dbReference type="ARBA" id="ARBA00022741"/>
    </source>
</evidence>
<dbReference type="NCBIfam" id="NF000768">
    <property type="entry name" value="PRK00051.1"/>
    <property type="match status" value="1"/>
</dbReference>
<name>A0A2K2FIQ4_9CLOT</name>
<evidence type="ECO:0000256" key="1">
    <source>
        <dbReference type="ARBA" id="ARBA00000024"/>
    </source>
</evidence>
<keyword evidence="9 15" id="KW-0028">Amino-acid biosynthesis</keyword>
<dbReference type="PANTHER" id="PTHR42945">
    <property type="entry name" value="HISTIDINE BIOSYNTHESIS BIFUNCTIONAL PROTEIN"/>
    <property type="match status" value="1"/>
</dbReference>
<evidence type="ECO:0000256" key="11">
    <source>
        <dbReference type="ARBA" id="ARBA00022801"/>
    </source>
</evidence>
<dbReference type="KEGG" id="cthd:CDO33_17935"/>
<dbReference type="NCBIfam" id="TIGR03188">
    <property type="entry name" value="histidine_hisI"/>
    <property type="match status" value="1"/>
</dbReference>
<keyword evidence="8 15" id="KW-0963">Cytoplasm</keyword>
<proteinExistence type="inferred from homology"/>
<dbReference type="FunFam" id="3.10.20.810:FF:000001">
    <property type="entry name" value="Histidine biosynthesis bifunctional protein HisIE"/>
    <property type="match status" value="1"/>
</dbReference>
<evidence type="ECO:0000256" key="12">
    <source>
        <dbReference type="ARBA" id="ARBA00022840"/>
    </source>
</evidence>
<dbReference type="InterPro" id="IPR002496">
    <property type="entry name" value="PRib_AMP_CycHydrolase_dom"/>
</dbReference>
<feature type="domain" description="Phosphoribosyl-AMP cyclohydrolase" evidence="16">
    <location>
        <begin position="31"/>
        <end position="104"/>
    </location>
</feature>
<dbReference type="HAMAP" id="MF_01020">
    <property type="entry name" value="HisE"/>
    <property type="match status" value="1"/>
</dbReference>
<dbReference type="SUPFAM" id="SSF141734">
    <property type="entry name" value="HisI-like"/>
    <property type="match status" value="1"/>
</dbReference>
<feature type="region of interest" description="Phosphoribosyl-AMP cyclohydrolase" evidence="15">
    <location>
        <begin position="1"/>
        <end position="145"/>
    </location>
</feature>
<dbReference type="InterPro" id="IPR038019">
    <property type="entry name" value="PRib_AMP_CycHydrolase_sf"/>
</dbReference>
<dbReference type="Pfam" id="PF01502">
    <property type="entry name" value="PRA-CH"/>
    <property type="match status" value="1"/>
</dbReference>
<sequence length="233" mass="26506">MIKNIVDELKFDERGLIPVVTQDNRTDEVLMVAYMNREAFEKSVETGMVHYWSRSRGKLWLKGETSGHFQRIRSISYDCDGDTLLIKVDQTGAACHTGHHSCFYRKLNIEDVQDGKCQAEAKPAENPCTFGQPCDDEQKGNLAEVLQEVYNTVTDRKIHPKEGSYTNYLFSKGLDKILKKVGEEASEVIIASKNGNPNEIKGEIADLLYHLCVLMVERGVKLDDIYEELKSRR</sequence>
<dbReference type="HAMAP" id="MF_01021">
    <property type="entry name" value="HisI"/>
    <property type="match status" value="1"/>
</dbReference>
<comment type="catalytic activity">
    <reaction evidence="2 15">
        <text>1-(5-phospho-beta-D-ribosyl)-ATP + H2O = 1-(5-phospho-beta-D-ribosyl)-5'-AMP + diphosphate + H(+)</text>
        <dbReference type="Rhea" id="RHEA:22828"/>
        <dbReference type="ChEBI" id="CHEBI:15377"/>
        <dbReference type="ChEBI" id="CHEBI:15378"/>
        <dbReference type="ChEBI" id="CHEBI:33019"/>
        <dbReference type="ChEBI" id="CHEBI:59457"/>
        <dbReference type="ChEBI" id="CHEBI:73183"/>
        <dbReference type="EC" id="3.6.1.31"/>
    </reaction>
</comment>
<comment type="pathway">
    <text evidence="5 15">Amino-acid biosynthesis; L-histidine biosynthesis; L-histidine from 5-phospho-alpha-D-ribose 1-diphosphate: step 2/9.</text>
</comment>
<organism evidence="17 18">
    <name type="scientific">Clostridium thermosuccinogenes</name>
    <dbReference type="NCBI Taxonomy" id="84032"/>
    <lineage>
        <taxon>Bacteria</taxon>
        <taxon>Bacillati</taxon>
        <taxon>Bacillota</taxon>
        <taxon>Clostridia</taxon>
        <taxon>Eubacteriales</taxon>
        <taxon>Clostridiaceae</taxon>
        <taxon>Clostridium</taxon>
    </lineage>
</organism>
<evidence type="ECO:0000256" key="7">
    <source>
        <dbReference type="ARBA" id="ARBA00008299"/>
    </source>
</evidence>
<feature type="region of interest" description="Phosphoribosyl-ATP pyrophosphohydrolase" evidence="15">
    <location>
        <begin position="146"/>
        <end position="233"/>
    </location>
</feature>
<keyword evidence="14 15" id="KW-0511">Multifunctional enzyme</keyword>
<dbReference type="InterPro" id="IPR021130">
    <property type="entry name" value="PRib-ATP_PPHydrolase-like"/>
</dbReference>
<dbReference type="GO" id="GO:0004635">
    <property type="term" value="F:phosphoribosyl-AMP cyclohydrolase activity"/>
    <property type="evidence" value="ECO:0007669"/>
    <property type="project" value="UniProtKB-UniRule"/>
</dbReference>
<evidence type="ECO:0000256" key="6">
    <source>
        <dbReference type="ARBA" id="ARBA00007731"/>
    </source>
</evidence>